<protein>
    <submittedName>
        <fullName evidence="3">PRTRC_E, PRTRC system protein E</fullName>
    </submittedName>
</protein>
<feature type="compositionally biased region" description="Acidic residues" evidence="1">
    <location>
        <begin position="110"/>
        <end position="124"/>
    </location>
</feature>
<name>A0A6J5KVC3_9CAUD</name>
<evidence type="ECO:0000256" key="1">
    <source>
        <dbReference type="SAM" id="MobiDB-lite"/>
    </source>
</evidence>
<reference evidence="3" key="1">
    <citation type="submission" date="2020-04" db="EMBL/GenBank/DDBJ databases">
        <authorList>
            <person name="Chiriac C."/>
            <person name="Salcher M."/>
            <person name="Ghai R."/>
            <person name="Kavagutti S V."/>
        </authorList>
    </citation>
    <scope>NUCLEOTIDE SEQUENCE</scope>
</reference>
<accession>A0A6J5KVC3</accession>
<dbReference type="EMBL" id="LR796196">
    <property type="protein sequence ID" value="CAB4126448.1"/>
    <property type="molecule type" value="Genomic_DNA"/>
</dbReference>
<organism evidence="3">
    <name type="scientific">uncultured Caudovirales phage</name>
    <dbReference type="NCBI Taxonomy" id="2100421"/>
    <lineage>
        <taxon>Viruses</taxon>
        <taxon>Duplodnaviria</taxon>
        <taxon>Heunggongvirae</taxon>
        <taxon>Uroviricota</taxon>
        <taxon>Caudoviricetes</taxon>
        <taxon>Peduoviridae</taxon>
        <taxon>Maltschvirus</taxon>
        <taxon>Maltschvirus maltsch</taxon>
    </lineage>
</organism>
<feature type="domain" description="ParB-related ThiF-related cassette protein E" evidence="2">
    <location>
        <begin position="2"/>
        <end position="114"/>
    </location>
</feature>
<dbReference type="Pfam" id="PF19556">
    <property type="entry name" value="PRTRC_E"/>
    <property type="match status" value="1"/>
</dbReference>
<evidence type="ECO:0000313" key="3">
    <source>
        <dbReference type="EMBL" id="CAB4126448.1"/>
    </source>
</evidence>
<dbReference type="NCBIfam" id="TIGR03741">
    <property type="entry name" value="PRTRC_E"/>
    <property type="match status" value="1"/>
</dbReference>
<proteinExistence type="predicted"/>
<dbReference type="InterPro" id="IPR022273">
    <property type="entry name" value="PRTRC_protein-E"/>
</dbReference>
<gene>
    <name evidence="3" type="ORF">UFOVP74_11</name>
</gene>
<feature type="compositionally biased region" description="Basic and acidic residues" evidence="1">
    <location>
        <begin position="80"/>
        <end position="92"/>
    </location>
</feature>
<feature type="compositionally biased region" description="Basic and acidic residues" evidence="1">
    <location>
        <begin position="125"/>
        <end position="143"/>
    </location>
</feature>
<evidence type="ECO:0000259" key="2">
    <source>
        <dbReference type="Pfam" id="PF19556"/>
    </source>
</evidence>
<feature type="region of interest" description="Disordered" evidence="1">
    <location>
        <begin position="80"/>
        <end position="149"/>
    </location>
</feature>
<sequence length="149" mass="16454">MFFKELHALLGDTPATLRIMAKGEQMTVSIIPDSLEKVSPILAVGTAEQLDEKFIEEIKAPIISSQTLIANFSQYEQQLKEADEAKKAEVSKKKPTAPATKGKKPTVDKTDEEEDTDLTEEDEKPEPVKKAAAPKKAEDEKPANELTIF</sequence>